<evidence type="ECO:0000313" key="10">
    <source>
        <dbReference type="EMBL" id="GAU47528.1"/>
    </source>
</evidence>
<keyword evidence="4" id="KW-0547">Nucleotide-binding</keyword>
<keyword evidence="5" id="KW-0418">Kinase</keyword>
<dbReference type="Gene3D" id="1.10.510.10">
    <property type="entry name" value="Transferase(Phosphotransferase) domain 1"/>
    <property type="match status" value="1"/>
</dbReference>
<evidence type="ECO:0000256" key="3">
    <source>
        <dbReference type="ARBA" id="ARBA00022679"/>
    </source>
</evidence>
<keyword evidence="11" id="KW-1185">Reference proteome</keyword>
<accession>A0A2Z6NTH8</accession>
<name>A0A2Z6NTH8_TRISU</name>
<dbReference type="OrthoDB" id="432483at2759"/>
<gene>
    <name evidence="10" type="ORF">TSUD_114970</name>
</gene>
<dbReference type="PANTHER" id="PTHR45637">
    <property type="entry name" value="FLIPPASE KINASE 1-RELATED"/>
    <property type="match status" value="1"/>
</dbReference>
<dbReference type="GO" id="GO:0004674">
    <property type="term" value="F:protein serine/threonine kinase activity"/>
    <property type="evidence" value="ECO:0007669"/>
    <property type="project" value="UniProtKB-KW"/>
</dbReference>
<comment type="catalytic activity">
    <reaction evidence="8">
        <text>L-seryl-[protein] + ATP = O-phospho-L-seryl-[protein] + ADP + H(+)</text>
        <dbReference type="Rhea" id="RHEA:17989"/>
        <dbReference type="Rhea" id="RHEA-COMP:9863"/>
        <dbReference type="Rhea" id="RHEA-COMP:11604"/>
        <dbReference type="ChEBI" id="CHEBI:15378"/>
        <dbReference type="ChEBI" id="CHEBI:29999"/>
        <dbReference type="ChEBI" id="CHEBI:30616"/>
        <dbReference type="ChEBI" id="CHEBI:83421"/>
        <dbReference type="ChEBI" id="CHEBI:456216"/>
        <dbReference type="EC" id="2.7.11.1"/>
    </reaction>
</comment>
<dbReference type="PROSITE" id="PS50011">
    <property type="entry name" value="PROTEIN_KINASE_DOM"/>
    <property type="match status" value="1"/>
</dbReference>
<proteinExistence type="predicted"/>
<dbReference type="EC" id="2.7.11.1" evidence="1"/>
<keyword evidence="3" id="KW-0808">Transferase</keyword>
<comment type="catalytic activity">
    <reaction evidence="7">
        <text>L-threonyl-[protein] + ATP = O-phospho-L-threonyl-[protein] + ADP + H(+)</text>
        <dbReference type="Rhea" id="RHEA:46608"/>
        <dbReference type="Rhea" id="RHEA-COMP:11060"/>
        <dbReference type="Rhea" id="RHEA-COMP:11605"/>
        <dbReference type="ChEBI" id="CHEBI:15378"/>
        <dbReference type="ChEBI" id="CHEBI:30013"/>
        <dbReference type="ChEBI" id="CHEBI:30616"/>
        <dbReference type="ChEBI" id="CHEBI:61977"/>
        <dbReference type="ChEBI" id="CHEBI:456216"/>
        <dbReference type="EC" id="2.7.11.1"/>
    </reaction>
</comment>
<evidence type="ECO:0000256" key="5">
    <source>
        <dbReference type="ARBA" id="ARBA00022777"/>
    </source>
</evidence>
<evidence type="ECO:0000256" key="4">
    <source>
        <dbReference type="ARBA" id="ARBA00022741"/>
    </source>
</evidence>
<dbReference type="GO" id="GO:0005524">
    <property type="term" value="F:ATP binding"/>
    <property type="evidence" value="ECO:0007669"/>
    <property type="project" value="UniProtKB-KW"/>
</dbReference>
<evidence type="ECO:0000256" key="1">
    <source>
        <dbReference type="ARBA" id="ARBA00012513"/>
    </source>
</evidence>
<evidence type="ECO:0000313" key="11">
    <source>
        <dbReference type="Proteomes" id="UP000242715"/>
    </source>
</evidence>
<feature type="domain" description="Protein kinase" evidence="9">
    <location>
        <begin position="1"/>
        <end position="179"/>
    </location>
</feature>
<keyword evidence="2" id="KW-0723">Serine/threonine-protein kinase</keyword>
<organism evidence="10 11">
    <name type="scientific">Trifolium subterraneum</name>
    <name type="common">Subterranean clover</name>
    <dbReference type="NCBI Taxonomy" id="3900"/>
    <lineage>
        <taxon>Eukaryota</taxon>
        <taxon>Viridiplantae</taxon>
        <taxon>Streptophyta</taxon>
        <taxon>Embryophyta</taxon>
        <taxon>Tracheophyta</taxon>
        <taxon>Spermatophyta</taxon>
        <taxon>Magnoliopsida</taxon>
        <taxon>eudicotyledons</taxon>
        <taxon>Gunneridae</taxon>
        <taxon>Pentapetalae</taxon>
        <taxon>rosids</taxon>
        <taxon>fabids</taxon>
        <taxon>Fabales</taxon>
        <taxon>Fabaceae</taxon>
        <taxon>Papilionoideae</taxon>
        <taxon>50 kb inversion clade</taxon>
        <taxon>NPAAA clade</taxon>
        <taxon>Hologalegina</taxon>
        <taxon>IRL clade</taxon>
        <taxon>Trifolieae</taxon>
        <taxon>Trifolium</taxon>
    </lineage>
</organism>
<evidence type="ECO:0000256" key="6">
    <source>
        <dbReference type="ARBA" id="ARBA00022840"/>
    </source>
</evidence>
<evidence type="ECO:0000256" key="2">
    <source>
        <dbReference type="ARBA" id="ARBA00022527"/>
    </source>
</evidence>
<evidence type="ECO:0000259" key="9">
    <source>
        <dbReference type="PROSITE" id="PS50011"/>
    </source>
</evidence>
<dbReference type="AlphaFoldDB" id="A0A2Z6NTH8"/>
<keyword evidence="6" id="KW-0067">ATP-binding</keyword>
<evidence type="ECO:0000256" key="7">
    <source>
        <dbReference type="ARBA" id="ARBA00047899"/>
    </source>
</evidence>
<dbReference type="SUPFAM" id="SSF56112">
    <property type="entry name" value="Protein kinase-like (PK-like)"/>
    <property type="match status" value="1"/>
</dbReference>
<dbReference type="EMBL" id="DF974323">
    <property type="protein sequence ID" value="GAU47528.1"/>
    <property type="molecule type" value="Genomic_DNA"/>
</dbReference>
<evidence type="ECO:0000256" key="8">
    <source>
        <dbReference type="ARBA" id="ARBA00048679"/>
    </source>
</evidence>
<sequence>MLGILYRDLKPENVSVREDDHIMLSDFDLSLRCTVSPILVKSSNPFAETKSSGYCIQPTCAMQPDCIQAACFLLRFLSGKSKKERKFRQKNYTHHQMMPLPELIDEPTSTFGIFLYKLLFGRTPLKGSANRATLFNVGQPLSFPESPTVSFAARDLIRGLLVKEPQHYLAYRHGATKIK</sequence>
<protein>
    <recommendedName>
        <fullName evidence="1">non-specific serine/threonine protein kinase</fullName>
        <ecNumber evidence="1">2.7.11.1</ecNumber>
    </recommendedName>
</protein>
<dbReference type="InterPro" id="IPR011009">
    <property type="entry name" value="Kinase-like_dom_sf"/>
</dbReference>
<dbReference type="Proteomes" id="UP000242715">
    <property type="component" value="Unassembled WGS sequence"/>
</dbReference>
<reference evidence="11" key="1">
    <citation type="journal article" date="2017" name="Front. Plant Sci.">
        <title>Climate Clever Clovers: New Paradigm to Reduce the Environmental Footprint of Ruminants by Breeding Low Methanogenic Forages Utilizing Haplotype Variation.</title>
        <authorList>
            <person name="Kaur P."/>
            <person name="Appels R."/>
            <person name="Bayer P.E."/>
            <person name="Keeble-Gagnere G."/>
            <person name="Wang J."/>
            <person name="Hirakawa H."/>
            <person name="Shirasawa K."/>
            <person name="Vercoe P."/>
            <person name="Stefanova K."/>
            <person name="Durmic Z."/>
            <person name="Nichols P."/>
            <person name="Revell C."/>
            <person name="Isobe S.N."/>
            <person name="Edwards D."/>
            <person name="Erskine W."/>
        </authorList>
    </citation>
    <scope>NUCLEOTIDE SEQUENCE [LARGE SCALE GENOMIC DNA]</scope>
    <source>
        <strain evidence="11">cv. Daliak</strain>
    </source>
</reference>
<dbReference type="InterPro" id="IPR000719">
    <property type="entry name" value="Prot_kinase_dom"/>
</dbReference>